<accession>A0A699GXD6</accession>
<dbReference type="EMBL" id="BKCJ010049706">
    <property type="protein sequence ID" value="GEW22158.1"/>
    <property type="molecule type" value="Genomic_DNA"/>
</dbReference>
<gene>
    <name evidence="1" type="ORF">Tci_194134</name>
</gene>
<evidence type="ECO:0000313" key="1">
    <source>
        <dbReference type="EMBL" id="GEW22158.1"/>
    </source>
</evidence>
<organism evidence="1">
    <name type="scientific">Tanacetum cinerariifolium</name>
    <name type="common">Dalmatian daisy</name>
    <name type="synonym">Chrysanthemum cinerariifolium</name>
    <dbReference type="NCBI Taxonomy" id="118510"/>
    <lineage>
        <taxon>Eukaryota</taxon>
        <taxon>Viridiplantae</taxon>
        <taxon>Streptophyta</taxon>
        <taxon>Embryophyta</taxon>
        <taxon>Tracheophyta</taxon>
        <taxon>Spermatophyta</taxon>
        <taxon>Magnoliopsida</taxon>
        <taxon>eudicotyledons</taxon>
        <taxon>Gunneridae</taxon>
        <taxon>Pentapetalae</taxon>
        <taxon>asterids</taxon>
        <taxon>campanulids</taxon>
        <taxon>Asterales</taxon>
        <taxon>Asteraceae</taxon>
        <taxon>Asteroideae</taxon>
        <taxon>Anthemideae</taxon>
        <taxon>Anthemidinae</taxon>
        <taxon>Tanacetum</taxon>
    </lineage>
</organism>
<dbReference type="AlphaFoldDB" id="A0A699GXD6"/>
<sequence length="126" mass="13710">MLGVPVFVVRFSCSRSISNTEPHRPETSTVIETIEHQQCLVRGVDSDPGSSVSMSGVSGHAYVMDTTVSSTRVPSIASYVEVSSNVIAHSAFHMFNAGTKASVHNSNMSPELWSYLYYMECGSCRI</sequence>
<reference evidence="1" key="1">
    <citation type="journal article" date="2019" name="Sci. Rep.">
        <title>Draft genome of Tanacetum cinerariifolium, the natural source of mosquito coil.</title>
        <authorList>
            <person name="Yamashiro T."/>
            <person name="Shiraishi A."/>
            <person name="Satake H."/>
            <person name="Nakayama K."/>
        </authorList>
    </citation>
    <scope>NUCLEOTIDE SEQUENCE</scope>
</reference>
<proteinExistence type="predicted"/>
<protein>
    <submittedName>
        <fullName evidence="1">Uncharacterized protein</fullName>
    </submittedName>
</protein>
<comment type="caution">
    <text evidence="1">The sequence shown here is derived from an EMBL/GenBank/DDBJ whole genome shotgun (WGS) entry which is preliminary data.</text>
</comment>
<name>A0A699GXD6_TANCI</name>